<sequence>MLSHALRRFESFQLEDFLVVKLQQIAKAGVKKEGQLLDEALEAMVSYANGEVLGAVELIEETKQKLKECCEEPSETTRYQAFVLAANSILKAIQGCATESFPEVNNHVTFATDNHSGDHPMVINVYTPDIAKEQGTNDNPSYSAPGSAEIKNSQTSKWPHPLSCWVFRAANAALPDSAKRLYQPYTAKGPTTIPPQSIASMVDEPTMDDDGFSQFERDLDWASNDLDESESTVSTALVIPLEAVLGLRTRMNMRLKCDSSAAIQVAEYAADALGTQFSRAFMINYVVHGTVIHIWIFDNDTPLQSYGFDFIEDLPTFFVLLFILQRLPSVGWGIIPELYQDSIELESPDSSIVTFIPNDKDELLYSHSRLGGRSTQVLEGEVDGRRAVLKHSRVEIWRHSEATLITIARKRCEYFGNKLQDTLRCLPVVLGSRDFPELSTDRIRMQLKVEPKSATTRIPRLVAFPWYEPITSLTKDMDLFMDAFCELMLAHATLWLLGVEHGDINEQNLRFSVDDGHPKLCDFDLSGFSGESSPSNIGTPIFMAKDLLAIGGFKENIQKTYRHDAESFAHVLVWILGRYRNGLLRESPPFEDWKDSYPLLIATRRNQTLNALFKKHSFHASVFDGVDDAHATEARSLWANLVIASSDYEATTQLVDHLSISIELRMREMATLRKRMPWKAHITNTIENPVATCGTPDSEDERTEKERRDELDMAHSRLEERIERYREALDVAKQKQAKLDSIDFIKDVFTSPVFFCLQWVANHRVGDSRFVEAVRQIPAPMT</sequence>
<keyword evidence="4" id="KW-1185">Reference proteome</keyword>
<dbReference type="PANTHER" id="PTHR38248:SF2">
    <property type="entry name" value="FUNK1 11"/>
    <property type="match status" value="1"/>
</dbReference>
<dbReference type="InterPro" id="IPR011009">
    <property type="entry name" value="Kinase-like_dom_sf"/>
</dbReference>
<reference evidence="3 4" key="1">
    <citation type="submission" date="2024-01" db="EMBL/GenBank/DDBJ databases">
        <title>A draft genome for a cacao thread blight-causing isolate of Paramarasmius palmivorus.</title>
        <authorList>
            <person name="Baruah I.K."/>
            <person name="Bukari Y."/>
            <person name="Amoako-Attah I."/>
            <person name="Meinhardt L.W."/>
            <person name="Bailey B.A."/>
            <person name="Cohen S.P."/>
        </authorList>
    </citation>
    <scope>NUCLEOTIDE SEQUENCE [LARGE SCALE GENOMIC DNA]</scope>
    <source>
        <strain evidence="3 4">GH-12</strain>
    </source>
</reference>
<organism evidence="3 4">
    <name type="scientific">Paramarasmius palmivorus</name>
    <dbReference type="NCBI Taxonomy" id="297713"/>
    <lineage>
        <taxon>Eukaryota</taxon>
        <taxon>Fungi</taxon>
        <taxon>Dikarya</taxon>
        <taxon>Basidiomycota</taxon>
        <taxon>Agaricomycotina</taxon>
        <taxon>Agaricomycetes</taxon>
        <taxon>Agaricomycetidae</taxon>
        <taxon>Agaricales</taxon>
        <taxon>Marasmiineae</taxon>
        <taxon>Marasmiaceae</taxon>
        <taxon>Paramarasmius</taxon>
    </lineage>
</organism>
<feature type="region of interest" description="Disordered" evidence="1">
    <location>
        <begin position="689"/>
        <end position="710"/>
    </location>
</feature>
<evidence type="ECO:0000313" key="3">
    <source>
        <dbReference type="EMBL" id="KAK7040814.1"/>
    </source>
</evidence>
<feature type="compositionally biased region" description="Polar residues" evidence="1">
    <location>
        <begin position="134"/>
        <end position="154"/>
    </location>
</feature>
<dbReference type="PROSITE" id="PS50011">
    <property type="entry name" value="PROTEIN_KINASE_DOM"/>
    <property type="match status" value="1"/>
</dbReference>
<dbReference type="Proteomes" id="UP001383192">
    <property type="component" value="Unassembled WGS sequence"/>
</dbReference>
<evidence type="ECO:0000313" key="4">
    <source>
        <dbReference type="Proteomes" id="UP001383192"/>
    </source>
</evidence>
<protein>
    <recommendedName>
        <fullName evidence="2">Protein kinase domain-containing protein</fullName>
    </recommendedName>
</protein>
<dbReference type="InterPro" id="IPR000719">
    <property type="entry name" value="Prot_kinase_dom"/>
</dbReference>
<dbReference type="PANTHER" id="PTHR38248">
    <property type="entry name" value="FUNK1 6"/>
    <property type="match status" value="1"/>
</dbReference>
<dbReference type="GO" id="GO:0004672">
    <property type="term" value="F:protein kinase activity"/>
    <property type="evidence" value="ECO:0007669"/>
    <property type="project" value="InterPro"/>
</dbReference>
<dbReference type="Pfam" id="PF17667">
    <property type="entry name" value="Pkinase_fungal"/>
    <property type="match status" value="2"/>
</dbReference>
<dbReference type="GO" id="GO:0005524">
    <property type="term" value="F:ATP binding"/>
    <property type="evidence" value="ECO:0007669"/>
    <property type="project" value="InterPro"/>
</dbReference>
<gene>
    <name evidence="3" type="ORF">VNI00_009410</name>
</gene>
<accession>A0AAW0CM32</accession>
<dbReference type="EMBL" id="JAYKXP010000035">
    <property type="protein sequence ID" value="KAK7040814.1"/>
    <property type="molecule type" value="Genomic_DNA"/>
</dbReference>
<dbReference type="InterPro" id="IPR040976">
    <property type="entry name" value="Pkinase_fungal"/>
</dbReference>
<comment type="caution">
    <text evidence="3">The sequence shown here is derived from an EMBL/GenBank/DDBJ whole genome shotgun (WGS) entry which is preliminary data.</text>
</comment>
<name>A0AAW0CM32_9AGAR</name>
<feature type="region of interest" description="Disordered" evidence="1">
    <location>
        <begin position="132"/>
        <end position="154"/>
    </location>
</feature>
<proteinExistence type="predicted"/>
<dbReference type="Gene3D" id="1.10.510.10">
    <property type="entry name" value="Transferase(Phosphotransferase) domain 1"/>
    <property type="match status" value="1"/>
</dbReference>
<dbReference type="AlphaFoldDB" id="A0AAW0CM32"/>
<evidence type="ECO:0000256" key="1">
    <source>
        <dbReference type="SAM" id="MobiDB-lite"/>
    </source>
</evidence>
<evidence type="ECO:0000259" key="2">
    <source>
        <dbReference type="PROSITE" id="PS50011"/>
    </source>
</evidence>
<feature type="domain" description="Protein kinase" evidence="2">
    <location>
        <begin position="324"/>
        <end position="679"/>
    </location>
</feature>
<dbReference type="SUPFAM" id="SSF56112">
    <property type="entry name" value="Protein kinase-like (PK-like)"/>
    <property type="match status" value="1"/>
</dbReference>